<organism evidence="9 10">
    <name type="scientific">Macrostomum lignano</name>
    <dbReference type="NCBI Taxonomy" id="282301"/>
    <lineage>
        <taxon>Eukaryota</taxon>
        <taxon>Metazoa</taxon>
        <taxon>Spiralia</taxon>
        <taxon>Lophotrochozoa</taxon>
        <taxon>Platyhelminthes</taxon>
        <taxon>Rhabditophora</taxon>
        <taxon>Macrostomorpha</taxon>
        <taxon>Macrostomida</taxon>
        <taxon>Macrostomidae</taxon>
        <taxon>Macrostomum</taxon>
    </lineage>
</organism>
<feature type="transmembrane region" description="Helical" evidence="6">
    <location>
        <begin position="126"/>
        <end position="148"/>
    </location>
</feature>
<comment type="similarity">
    <text evidence="2 6">Belongs to the anoctamin family.</text>
</comment>
<feature type="region of interest" description="Disordered" evidence="7">
    <location>
        <begin position="1"/>
        <end position="24"/>
    </location>
</feature>
<evidence type="ECO:0000256" key="7">
    <source>
        <dbReference type="SAM" id="MobiDB-lite"/>
    </source>
</evidence>
<dbReference type="AlphaFoldDB" id="A0A1I8FF95"/>
<evidence type="ECO:0000256" key="5">
    <source>
        <dbReference type="ARBA" id="ARBA00023136"/>
    </source>
</evidence>
<keyword evidence="3 6" id="KW-0812">Transmembrane</keyword>
<evidence type="ECO:0000256" key="1">
    <source>
        <dbReference type="ARBA" id="ARBA00004141"/>
    </source>
</evidence>
<evidence type="ECO:0000256" key="6">
    <source>
        <dbReference type="RuleBase" id="RU280814"/>
    </source>
</evidence>
<sequence length="154" mass="17939">NPPLQNRHSPYILKSQNDGPSRRHACHSERGIRQLLTPIFAIIICLWGTLHTRDVEALQSHPGLRMGREQYYKHAEPDRPEFVGTMERPDPITGKSDSYYPGHYQAMKFVTSFIILLLMSDYDNALILKLFAFEFANSYSSLFYIAFFRDVRRL</sequence>
<keyword evidence="9" id="KW-1185">Reference proteome</keyword>
<dbReference type="Proteomes" id="UP000095280">
    <property type="component" value="Unplaced"/>
</dbReference>
<evidence type="ECO:0000313" key="9">
    <source>
        <dbReference type="Proteomes" id="UP000095280"/>
    </source>
</evidence>
<feature type="transmembrane region" description="Helical" evidence="6">
    <location>
        <begin position="31"/>
        <end position="50"/>
    </location>
</feature>
<keyword evidence="5 6" id="KW-0472">Membrane</keyword>
<comment type="caution">
    <text evidence="6">Lacks conserved residue(s) required for the propagation of feature annotation.</text>
</comment>
<evidence type="ECO:0000313" key="10">
    <source>
        <dbReference type="WBParaSite" id="maker-unitig_32644-snap-gene-0.1-mRNA-1"/>
    </source>
</evidence>
<feature type="domain" description="Anoctamin transmembrane" evidence="8">
    <location>
        <begin position="36"/>
        <end position="119"/>
    </location>
</feature>
<reference evidence="10" key="1">
    <citation type="submission" date="2016-11" db="UniProtKB">
        <authorList>
            <consortium name="WormBaseParasite"/>
        </authorList>
    </citation>
    <scope>IDENTIFICATION</scope>
</reference>
<dbReference type="PANTHER" id="PTHR12308:SF73">
    <property type="entry name" value="ANOCTAMIN"/>
    <property type="match status" value="1"/>
</dbReference>
<dbReference type="GO" id="GO:0005254">
    <property type="term" value="F:chloride channel activity"/>
    <property type="evidence" value="ECO:0007669"/>
    <property type="project" value="TreeGrafter"/>
</dbReference>
<evidence type="ECO:0000259" key="8">
    <source>
        <dbReference type="Pfam" id="PF04547"/>
    </source>
</evidence>
<evidence type="ECO:0000256" key="2">
    <source>
        <dbReference type="ARBA" id="ARBA00009671"/>
    </source>
</evidence>
<protein>
    <recommendedName>
        <fullName evidence="6">Anoctamin</fullName>
    </recommendedName>
</protein>
<proteinExistence type="inferred from homology"/>
<feature type="domain" description="Anoctamin transmembrane" evidence="8">
    <location>
        <begin position="120"/>
        <end position="150"/>
    </location>
</feature>
<name>A0A1I8FF95_9PLAT</name>
<dbReference type="InterPro" id="IPR007632">
    <property type="entry name" value="Anoctamin"/>
</dbReference>
<evidence type="ECO:0000256" key="4">
    <source>
        <dbReference type="ARBA" id="ARBA00022989"/>
    </source>
</evidence>
<dbReference type="Pfam" id="PF04547">
    <property type="entry name" value="Anoctamin"/>
    <property type="match status" value="2"/>
</dbReference>
<dbReference type="PANTHER" id="PTHR12308">
    <property type="entry name" value="ANOCTAMIN"/>
    <property type="match status" value="1"/>
</dbReference>
<comment type="subcellular location">
    <subcellularLocation>
        <location evidence="1 6">Membrane</location>
        <topology evidence="1 6">Multi-pass membrane protein</topology>
    </subcellularLocation>
</comment>
<keyword evidence="4 6" id="KW-1133">Transmembrane helix</keyword>
<feature type="compositionally biased region" description="Polar residues" evidence="7">
    <location>
        <begin position="1"/>
        <end position="19"/>
    </location>
</feature>
<dbReference type="GO" id="GO:0005886">
    <property type="term" value="C:plasma membrane"/>
    <property type="evidence" value="ECO:0007669"/>
    <property type="project" value="TreeGrafter"/>
</dbReference>
<evidence type="ECO:0000256" key="3">
    <source>
        <dbReference type="ARBA" id="ARBA00022692"/>
    </source>
</evidence>
<accession>A0A1I8FF95</accession>
<dbReference type="WBParaSite" id="maker-unitig_32644-snap-gene-0.1-mRNA-1">
    <property type="protein sequence ID" value="maker-unitig_32644-snap-gene-0.1-mRNA-1"/>
    <property type="gene ID" value="maker-unitig_32644-snap-gene-0.1"/>
</dbReference>
<dbReference type="InterPro" id="IPR049452">
    <property type="entry name" value="Anoctamin_TM"/>
</dbReference>